<dbReference type="OrthoDB" id="5488419at2"/>
<dbReference type="RefSeq" id="WP_142820139.1">
    <property type="nucleotide sequence ID" value="NZ_CP035503.1"/>
</dbReference>
<proteinExistence type="predicted"/>
<dbReference type="Gene3D" id="3.20.20.100">
    <property type="entry name" value="NADP-dependent oxidoreductase domain"/>
    <property type="match status" value="1"/>
</dbReference>
<gene>
    <name evidence="3" type="ORF">EUB48_16430</name>
</gene>
<dbReference type="KEGG" id="rhf:EUB48_16430"/>
<keyword evidence="4" id="KW-1185">Reference proteome</keyword>
<keyword evidence="1" id="KW-0560">Oxidoreductase</keyword>
<evidence type="ECO:0000256" key="1">
    <source>
        <dbReference type="ARBA" id="ARBA00023002"/>
    </source>
</evidence>
<sequence length="341" mass="37552">MEYRRLGRSGLKVSPLCLGAMMFGDQTDEATSHQIIARAREAGVNFIDTADAYGAGKSEEIVGRAVHGDRDRWVLATKVGYPADSAIPTGADLSRKYVMRAAEQSLRRLGTDYIDLYYLHRDDASTPLEETVRAIADLQRQGKIRYFGVSNFRAWRLAELVRLCMDAGIDRPAACQPQYNAMNRMPEAELLPACQSYGIGVVPYSPLARGVLTGKYASVEQLPEGSRAARGDRRTLQTELRHESIELALQIKAHAQSRGNTTSHFAINWVLNNALVNAVIAGPRTPQQWEDYLEALKAPFTAEDEALVNQLVPAGHPSTPGFTDPQYPVTGRVARTAPVNQ</sequence>
<dbReference type="FunFam" id="3.20.20.100:FF:000004">
    <property type="entry name" value="Oxidoreductase, aldo/keto reductase"/>
    <property type="match status" value="1"/>
</dbReference>
<dbReference type="Proteomes" id="UP000316798">
    <property type="component" value="Chromosome"/>
</dbReference>
<name>A0A515DE54_9BURK</name>
<dbReference type="GO" id="GO:0016491">
    <property type="term" value="F:oxidoreductase activity"/>
    <property type="evidence" value="ECO:0007669"/>
    <property type="project" value="UniProtKB-KW"/>
</dbReference>
<dbReference type="PANTHER" id="PTHR43364">
    <property type="entry name" value="NADH-SPECIFIC METHYLGLYOXAL REDUCTASE-RELATED"/>
    <property type="match status" value="1"/>
</dbReference>
<dbReference type="InterPro" id="IPR023210">
    <property type="entry name" value="NADP_OxRdtase_dom"/>
</dbReference>
<accession>A0A515DE54</accession>
<dbReference type="SUPFAM" id="SSF51430">
    <property type="entry name" value="NAD(P)-linked oxidoreductase"/>
    <property type="match status" value="1"/>
</dbReference>
<dbReference type="PANTHER" id="PTHR43364:SF4">
    <property type="entry name" value="NAD(P)-LINKED OXIDOREDUCTASE SUPERFAMILY PROTEIN"/>
    <property type="match status" value="1"/>
</dbReference>
<protein>
    <submittedName>
        <fullName evidence="3">Aldo/keto reductase</fullName>
    </submittedName>
</protein>
<dbReference type="PRINTS" id="PR00069">
    <property type="entry name" value="ALDKETRDTASE"/>
</dbReference>
<reference evidence="3 4" key="1">
    <citation type="submission" date="2019-01" db="EMBL/GenBank/DDBJ databases">
        <title>Genomic insights into a novel species Rhodoferax sp.</title>
        <authorList>
            <person name="Jin L."/>
        </authorList>
    </citation>
    <scope>NUCLEOTIDE SEQUENCE [LARGE SCALE GENOMIC DNA]</scope>
    <source>
        <strain evidence="3 4">CHu59-6-5</strain>
    </source>
</reference>
<dbReference type="GO" id="GO:0005829">
    <property type="term" value="C:cytosol"/>
    <property type="evidence" value="ECO:0007669"/>
    <property type="project" value="UniProtKB-ARBA"/>
</dbReference>
<feature type="domain" description="NADP-dependent oxidoreductase" evidence="2">
    <location>
        <begin position="15"/>
        <end position="311"/>
    </location>
</feature>
<dbReference type="AlphaFoldDB" id="A0A515DE54"/>
<dbReference type="InterPro" id="IPR050523">
    <property type="entry name" value="AKR_Detox_Biosynth"/>
</dbReference>
<organism evidence="3 4">
    <name type="scientific">Rhodoferax sediminis</name>
    <dbReference type="NCBI Taxonomy" id="2509614"/>
    <lineage>
        <taxon>Bacteria</taxon>
        <taxon>Pseudomonadati</taxon>
        <taxon>Pseudomonadota</taxon>
        <taxon>Betaproteobacteria</taxon>
        <taxon>Burkholderiales</taxon>
        <taxon>Comamonadaceae</taxon>
        <taxon>Rhodoferax</taxon>
    </lineage>
</organism>
<dbReference type="InterPro" id="IPR020471">
    <property type="entry name" value="AKR"/>
</dbReference>
<dbReference type="InterPro" id="IPR036812">
    <property type="entry name" value="NAD(P)_OxRdtase_dom_sf"/>
</dbReference>
<evidence type="ECO:0000259" key="2">
    <source>
        <dbReference type="Pfam" id="PF00248"/>
    </source>
</evidence>
<dbReference type="EMBL" id="CP035503">
    <property type="protein sequence ID" value="QDL38702.1"/>
    <property type="molecule type" value="Genomic_DNA"/>
</dbReference>
<dbReference type="Pfam" id="PF00248">
    <property type="entry name" value="Aldo_ket_red"/>
    <property type="match status" value="1"/>
</dbReference>
<evidence type="ECO:0000313" key="3">
    <source>
        <dbReference type="EMBL" id="QDL38702.1"/>
    </source>
</evidence>
<evidence type="ECO:0000313" key="4">
    <source>
        <dbReference type="Proteomes" id="UP000316798"/>
    </source>
</evidence>